<dbReference type="InterPro" id="IPR000866">
    <property type="entry name" value="AhpC/TSA"/>
</dbReference>
<dbReference type="CDD" id="cd02969">
    <property type="entry name" value="PRX_like1"/>
    <property type="match status" value="1"/>
</dbReference>
<dbReference type="STRING" id="1123397.SAMN05660831_00419"/>
<dbReference type="GO" id="GO:0016209">
    <property type="term" value="F:antioxidant activity"/>
    <property type="evidence" value="ECO:0007669"/>
    <property type="project" value="InterPro"/>
</dbReference>
<proteinExistence type="predicted"/>
<dbReference type="PROSITE" id="PS51352">
    <property type="entry name" value="THIOREDOXIN_2"/>
    <property type="match status" value="1"/>
</dbReference>
<dbReference type="EMBL" id="FOMJ01000001">
    <property type="protein sequence ID" value="SFD00645.1"/>
    <property type="molecule type" value="Genomic_DNA"/>
</dbReference>
<name>A0A1I1NTA7_9GAMM</name>
<protein>
    <submittedName>
        <fullName evidence="2">AhpC/TSA family protein</fullName>
    </submittedName>
</protein>
<keyword evidence="3" id="KW-1185">Reference proteome</keyword>
<dbReference type="OrthoDB" id="9809746at2"/>
<feature type="domain" description="Thioredoxin" evidence="1">
    <location>
        <begin position="9"/>
        <end position="165"/>
    </location>
</feature>
<dbReference type="InterPro" id="IPR036249">
    <property type="entry name" value="Thioredoxin-like_sf"/>
</dbReference>
<dbReference type="PANTHER" id="PTHR43640:SF1">
    <property type="entry name" value="THIOREDOXIN-DEPENDENT PEROXIREDOXIN"/>
    <property type="match status" value="1"/>
</dbReference>
<dbReference type="Pfam" id="PF00578">
    <property type="entry name" value="AhpC-TSA"/>
    <property type="match status" value="1"/>
</dbReference>
<gene>
    <name evidence="2" type="ORF">SAMN05660831_00419</name>
</gene>
<reference evidence="2 3" key="1">
    <citation type="submission" date="2016-10" db="EMBL/GenBank/DDBJ databases">
        <authorList>
            <person name="de Groot N.N."/>
        </authorList>
    </citation>
    <scope>NUCLEOTIDE SEQUENCE [LARGE SCALE GENOMIC DNA]</scope>
    <source>
        <strain evidence="2 3">HL3</strain>
    </source>
</reference>
<dbReference type="PANTHER" id="PTHR43640">
    <property type="entry name" value="OS07G0260300 PROTEIN"/>
    <property type="match status" value="1"/>
</dbReference>
<dbReference type="Proteomes" id="UP000198611">
    <property type="component" value="Unassembled WGS sequence"/>
</dbReference>
<dbReference type="SUPFAM" id="SSF52833">
    <property type="entry name" value="Thioredoxin-like"/>
    <property type="match status" value="1"/>
</dbReference>
<evidence type="ECO:0000259" key="1">
    <source>
        <dbReference type="PROSITE" id="PS51352"/>
    </source>
</evidence>
<dbReference type="AlphaFoldDB" id="A0A1I1NTA7"/>
<dbReference type="InterPro" id="IPR047262">
    <property type="entry name" value="PRX-like1"/>
</dbReference>
<dbReference type="InterPro" id="IPR013766">
    <property type="entry name" value="Thioredoxin_domain"/>
</dbReference>
<dbReference type="RefSeq" id="WP_093427083.1">
    <property type="nucleotide sequence ID" value="NZ_FOMJ01000001.1"/>
</dbReference>
<evidence type="ECO:0000313" key="2">
    <source>
        <dbReference type="EMBL" id="SFD00645.1"/>
    </source>
</evidence>
<organism evidence="2 3">
    <name type="scientific">Thiohalospira halophila DSM 15071</name>
    <dbReference type="NCBI Taxonomy" id="1123397"/>
    <lineage>
        <taxon>Bacteria</taxon>
        <taxon>Pseudomonadati</taxon>
        <taxon>Pseudomonadota</taxon>
        <taxon>Gammaproteobacteria</taxon>
        <taxon>Thiohalospirales</taxon>
        <taxon>Thiohalospiraceae</taxon>
        <taxon>Thiohalospira</taxon>
    </lineage>
</organism>
<sequence length="193" mass="21219">MSLTPSTMLELGTPAPDFALPEPLTGETVRLADFADAKGLLVVFMCNHCPYVKHLRDGLMAWARDYAPRGVATVAISSNDAENYPDDAPDKMAEEARAFEYPFPYLYDAEQSVAKAYRAACTPDFFLFDGDQRLFYRGQFDRARPGNEEPVTGSDLRAAADALLAGEPAPAEQVPSMGCNIKWKPGHEPDYFG</sequence>
<accession>A0A1I1NTA7</accession>
<dbReference type="GO" id="GO:0016491">
    <property type="term" value="F:oxidoreductase activity"/>
    <property type="evidence" value="ECO:0007669"/>
    <property type="project" value="InterPro"/>
</dbReference>
<dbReference type="Gene3D" id="3.40.30.10">
    <property type="entry name" value="Glutaredoxin"/>
    <property type="match status" value="1"/>
</dbReference>
<evidence type="ECO:0000313" key="3">
    <source>
        <dbReference type="Proteomes" id="UP000198611"/>
    </source>
</evidence>